<evidence type="ECO:0000313" key="4">
    <source>
        <dbReference type="Proteomes" id="UP000053599"/>
    </source>
</evidence>
<dbReference type="OrthoDB" id="1859733at2759"/>
<evidence type="ECO:0000313" key="5">
    <source>
        <dbReference type="Proteomes" id="UP001345691"/>
    </source>
</evidence>
<evidence type="ECO:0000256" key="1">
    <source>
        <dbReference type="SAM" id="SignalP"/>
    </source>
</evidence>
<evidence type="ECO:0008006" key="6">
    <source>
        <dbReference type="Google" id="ProtNLM"/>
    </source>
</evidence>
<reference evidence="2 5" key="2">
    <citation type="submission" date="2023-08" db="EMBL/GenBank/DDBJ databases">
        <title>Black Yeasts Isolated from many extreme environments.</title>
        <authorList>
            <person name="Coleine C."/>
            <person name="Stajich J.E."/>
            <person name="Selbmann L."/>
        </authorList>
    </citation>
    <scope>NUCLEOTIDE SEQUENCE [LARGE SCALE GENOMIC DNA]</scope>
    <source>
        <strain evidence="2 5">CCFEE 6328</strain>
    </source>
</reference>
<dbReference type="PANTHER" id="PTHR35567:SF1">
    <property type="entry name" value="CONSERVED FUNGAL PROTEIN (AFU_ORTHOLOGUE AFUA_1G14230)"/>
    <property type="match status" value="1"/>
</dbReference>
<dbReference type="PANTHER" id="PTHR35567">
    <property type="entry name" value="MALATE DEHYDROGENASE (AFU_ORTHOLOGUE AFUA_2G13800)"/>
    <property type="match status" value="1"/>
</dbReference>
<keyword evidence="1" id="KW-0732">Signal</keyword>
<protein>
    <recommendedName>
        <fullName evidence="6">Malate dehydrogenase</fullName>
    </recommendedName>
</protein>
<keyword evidence="5" id="KW-1185">Reference proteome</keyword>
<dbReference type="Pfam" id="PF11937">
    <property type="entry name" value="DUF3455"/>
    <property type="match status" value="1"/>
</dbReference>
<name>A0A0D1X276_9EURO</name>
<dbReference type="Proteomes" id="UP001345691">
    <property type="component" value="Unassembled WGS sequence"/>
</dbReference>
<sequence length="251" mass="26163">MKYLIPLACLATSILAAPTPAGTYEWTPTLAGYMDVVFRYIQEAKASGTAPTCDLSNAVLPVAPIALPTPGSNLTLEHVAVGRGVQNYTCANDTATPAAVGAVARFYNASCVASNYPDLLTLLPNLALQYPLPSSADAPLEPSGLTLSTHHFFSNTTTPVFAFDAPTSPELGTVIAQKINQTNAPVNAIAGVNGTGNGAVPWLYLTSRSDTVGDIKAVYRVATAGGNPPATCSGQPAAFSVQYSALYWFYK</sequence>
<gene>
    <name evidence="2" type="ORF">LTR69_010154</name>
    <name evidence="3" type="ORF">PV11_03783</name>
</gene>
<dbReference type="EMBL" id="JAVRRF010000033">
    <property type="protein sequence ID" value="KAK5051654.1"/>
    <property type="molecule type" value="Genomic_DNA"/>
</dbReference>
<dbReference type="EMBL" id="KN846952">
    <property type="protein sequence ID" value="KIV81611.1"/>
    <property type="molecule type" value="Genomic_DNA"/>
</dbReference>
<proteinExistence type="predicted"/>
<feature type="signal peptide" evidence="1">
    <location>
        <begin position="1"/>
        <end position="16"/>
    </location>
</feature>
<organism evidence="3 4">
    <name type="scientific">Exophiala sideris</name>
    <dbReference type="NCBI Taxonomy" id="1016849"/>
    <lineage>
        <taxon>Eukaryota</taxon>
        <taxon>Fungi</taxon>
        <taxon>Dikarya</taxon>
        <taxon>Ascomycota</taxon>
        <taxon>Pezizomycotina</taxon>
        <taxon>Eurotiomycetes</taxon>
        <taxon>Chaetothyriomycetidae</taxon>
        <taxon>Chaetothyriales</taxon>
        <taxon>Herpotrichiellaceae</taxon>
        <taxon>Exophiala</taxon>
    </lineage>
</organism>
<feature type="chain" id="PRO_5002246111" description="Malate dehydrogenase" evidence="1">
    <location>
        <begin position="17"/>
        <end position="251"/>
    </location>
</feature>
<dbReference type="InterPro" id="IPR021706">
    <property type="entry name" value="DUF2990"/>
</dbReference>
<evidence type="ECO:0000313" key="2">
    <source>
        <dbReference type="EMBL" id="KAK5051654.1"/>
    </source>
</evidence>
<evidence type="ECO:0000313" key="3">
    <source>
        <dbReference type="EMBL" id="KIV81611.1"/>
    </source>
</evidence>
<dbReference type="Proteomes" id="UP000053599">
    <property type="component" value="Unassembled WGS sequence"/>
</dbReference>
<dbReference type="Pfam" id="PF11693">
    <property type="entry name" value="DUF2990"/>
    <property type="match status" value="1"/>
</dbReference>
<accession>A0A0D1X276</accession>
<dbReference type="AlphaFoldDB" id="A0A0D1X276"/>
<reference evidence="3 4" key="1">
    <citation type="submission" date="2015-01" db="EMBL/GenBank/DDBJ databases">
        <title>The Genome Sequence of Exophiala sideris CBS121828.</title>
        <authorList>
            <consortium name="The Broad Institute Genomics Platform"/>
            <person name="Cuomo C."/>
            <person name="de Hoog S."/>
            <person name="Gorbushina A."/>
            <person name="Stielow B."/>
            <person name="Teixiera M."/>
            <person name="Abouelleil A."/>
            <person name="Chapman S.B."/>
            <person name="Priest M."/>
            <person name="Young S.K."/>
            <person name="Wortman J."/>
            <person name="Nusbaum C."/>
            <person name="Birren B."/>
        </authorList>
    </citation>
    <scope>NUCLEOTIDE SEQUENCE [LARGE SCALE GENOMIC DNA]</scope>
    <source>
        <strain evidence="3 4">CBS 121828</strain>
    </source>
</reference>
<dbReference type="InterPro" id="IPR021851">
    <property type="entry name" value="DUF3455"/>
</dbReference>
<dbReference type="HOGENOM" id="CLU_067863_0_0_1"/>